<feature type="region of interest" description="Disordered" evidence="1">
    <location>
        <begin position="196"/>
        <end position="322"/>
    </location>
</feature>
<name>A0A9X1WR54_9BACL</name>
<feature type="compositionally biased region" description="Basic and acidic residues" evidence="1">
    <location>
        <begin position="284"/>
        <end position="293"/>
    </location>
</feature>
<feature type="compositionally biased region" description="Acidic residues" evidence="1">
    <location>
        <begin position="309"/>
        <end position="320"/>
    </location>
</feature>
<dbReference type="PROSITE" id="PS50006">
    <property type="entry name" value="FHA_DOMAIN"/>
    <property type="match status" value="1"/>
</dbReference>
<dbReference type="SUPFAM" id="SSF49879">
    <property type="entry name" value="SMAD/FHA domain"/>
    <property type="match status" value="1"/>
</dbReference>
<evidence type="ECO:0000313" key="4">
    <source>
        <dbReference type="EMBL" id="MCJ8013146.1"/>
    </source>
</evidence>
<comment type="caution">
    <text evidence="4">The sequence shown here is derived from an EMBL/GenBank/DDBJ whole genome shotgun (WGS) entry which is preliminary data.</text>
</comment>
<organism evidence="4 5">
    <name type="scientific">Paenibacillus mangrovi</name>
    <dbReference type="NCBI Taxonomy" id="2931978"/>
    <lineage>
        <taxon>Bacteria</taxon>
        <taxon>Bacillati</taxon>
        <taxon>Bacillota</taxon>
        <taxon>Bacilli</taxon>
        <taxon>Bacillales</taxon>
        <taxon>Paenibacillaceae</taxon>
        <taxon>Paenibacillus</taxon>
    </lineage>
</organism>
<protein>
    <submittedName>
        <fullName evidence="4">FHA domain-containing protein</fullName>
    </submittedName>
</protein>
<feature type="region of interest" description="Disordered" evidence="1">
    <location>
        <begin position="429"/>
        <end position="472"/>
    </location>
</feature>
<dbReference type="InterPro" id="IPR045962">
    <property type="entry name" value="DUF6382"/>
</dbReference>
<dbReference type="Gene3D" id="2.60.200.20">
    <property type="match status" value="1"/>
</dbReference>
<dbReference type="CDD" id="cd00060">
    <property type="entry name" value="FHA"/>
    <property type="match status" value="1"/>
</dbReference>
<gene>
    <name evidence="4" type="ORF">MUG84_15550</name>
</gene>
<dbReference type="AlphaFoldDB" id="A0A9X1WR54"/>
<feature type="transmembrane region" description="Helical" evidence="2">
    <location>
        <begin position="331"/>
        <end position="348"/>
    </location>
</feature>
<keyword evidence="2" id="KW-0472">Membrane</keyword>
<evidence type="ECO:0000256" key="2">
    <source>
        <dbReference type="SAM" id="Phobius"/>
    </source>
</evidence>
<feature type="compositionally biased region" description="Basic and acidic residues" evidence="1">
    <location>
        <begin position="429"/>
        <end position="450"/>
    </location>
</feature>
<dbReference type="InterPro" id="IPR008984">
    <property type="entry name" value="SMAD_FHA_dom_sf"/>
</dbReference>
<keyword evidence="2" id="KW-0812">Transmembrane</keyword>
<keyword evidence="5" id="KW-1185">Reference proteome</keyword>
<evidence type="ECO:0000259" key="3">
    <source>
        <dbReference type="PROSITE" id="PS50006"/>
    </source>
</evidence>
<dbReference type="InterPro" id="IPR000253">
    <property type="entry name" value="FHA_dom"/>
</dbReference>
<keyword evidence="2" id="KW-1133">Transmembrane helix</keyword>
<dbReference type="EMBL" id="JALIRP010000006">
    <property type="protein sequence ID" value="MCJ8013146.1"/>
    <property type="molecule type" value="Genomic_DNA"/>
</dbReference>
<proteinExistence type="predicted"/>
<dbReference type="Pfam" id="PF00498">
    <property type="entry name" value="FHA"/>
    <property type="match status" value="1"/>
</dbReference>
<dbReference type="RefSeq" id="WP_244726228.1">
    <property type="nucleotide sequence ID" value="NZ_JALIRP010000006.1"/>
</dbReference>
<feature type="transmembrane region" description="Helical" evidence="2">
    <location>
        <begin position="354"/>
        <end position="375"/>
    </location>
</feature>
<feature type="compositionally biased region" description="Low complexity" evidence="1">
    <location>
        <begin position="228"/>
        <end position="239"/>
    </location>
</feature>
<dbReference type="Pfam" id="PF19909">
    <property type="entry name" value="DUF6382"/>
    <property type="match status" value="1"/>
</dbReference>
<feature type="domain" description="FHA" evidence="3">
    <location>
        <begin position="557"/>
        <end position="608"/>
    </location>
</feature>
<evidence type="ECO:0000256" key="1">
    <source>
        <dbReference type="SAM" id="MobiDB-lite"/>
    </source>
</evidence>
<dbReference type="SMART" id="SM00240">
    <property type="entry name" value="FHA"/>
    <property type="match status" value="1"/>
</dbReference>
<evidence type="ECO:0000313" key="5">
    <source>
        <dbReference type="Proteomes" id="UP001139347"/>
    </source>
</evidence>
<accession>A0A9X1WR54</accession>
<reference evidence="4" key="1">
    <citation type="submission" date="2022-04" db="EMBL/GenBank/DDBJ databases">
        <title>Paenibacillus mangrovi sp. nov., a novel endophytic bacterium isolated from bark of Kandelia candel.</title>
        <authorList>
            <person name="Tuo L."/>
        </authorList>
    </citation>
    <scope>NUCLEOTIDE SEQUENCE</scope>
    <source>
        <strain evidence="4">KQZ6P-2</strain>
    </source>
</reference>
<dbReference type="Proteomes" id="UP001139347">
    <property type="component" value="Unassembled WGS sequence"/>
</dbReference>
<sequence length="634" mass="70406">MLGLTRDFVQQGGTFMVLAGSSGIHSDELSKVEAAMITAARIPRFLPLHVQEIDLQVTLRYDITEKKMLSHMLKGEKINMTEYYSLLLQIADTLEESVMYMLQPGKYILDEDYIFVDGSLQEGTLYLAYIPLERTECLRLVKDSLKDLVTRFMASVTELSGGGVQQLLQYTSSEEFTVNGFKKRLLDLLTCEDEPRKSATTDSKQVRFPVSYDEQDQKERYSTGLHGGANHAASAASRAEVIPYPSRGRTELPASSAGREIPAEPFLKRDRNSAPAGELPKLGTNRDDQKPEPEVPDFLKSWSGYGSSSEEEASPAEAEEEQKAASSRKTFIALGCLLAAALVWRMIYMSAPSSGKLILCVLLTVILAVIAIMGWSGRLFASKKEAAASGAFEELPDFGSVELSAESRRSKSRSRFEIEQLTGFFRGSAKKDKGDWDSSDRDMPDPEPDWKWSFPESQPDQRKRTPIPSHNQRMWNHAGVALDGDHVDKSERDYYSQLVPKTEILNSGKGSATVLLSGVVADEMKTAASEPTSMCYLLREGDGGERAERIDLRQQHFVIGRSEEVSQYVEVSVGASRAHVELSRTEDGGYLIKDLGSKNGTRLKGETMVPYKEYPLHDGDKFIIAKGAYTFRSA</sequence>